<dbReference type="Gene3D" id="3.80.10.10">
    <property type="entry name" value="Ribonuclease Inhibitor"/>
    <property type="match status" value="1"/>
</dbReference>
<sequence>MFEHLSKLVLDNIAERLAPSVDYIWEPALYPSNRTYPAPRSEGIPEQLRRFRKPNITNLCLLNRQSHAALQPHIYKDLLITSTNLPHLYHLFSNTEPSRLAKPSLRHIRTMHFYFDLSNLESREASLDHSQALQAFLGLYLTLFESFKESASATGLLHTIAIGQWCSVPPTNMDATQLAYTQGQGCIELFMKYCPTIRRIAFDNTSVIPSLLSFPNIKTLILVNQASMFKSAEHNLNHITRLEFRSWGPIRLTIDEQSFEPFTGVTQLHLSARPRVPLYPILSMFVERLEVLEVVDTDESMYDFLETISKRASKLRHLSAKFKWTSEKAMESNWVWRHLVKRLPATCVRLESISLKGGLMSLNVFDHFVSCPSLKYLCSWVVLSPEERESTDVGRFLDEWAQAGKGWKRIEMDVKEWWKPIRYGIGFGFGEMNDDGAMEVVECEVEEQAVLAEEVALDKRRIAQIRA</sequence>
<dbReference type="EMBL" id="JADGJD010001589">
    <property type="protein sequence ID" value="KAJ3040021.1"/>
    <property type="molecule type" value="Genomic_DNA"/>
</dbReference>
<accession>A0AAD5S5P8</accession>
<proteinExistence type="predicted"/>
<protein>
    <submittedName>
        <fullName evidence="1">Uncharacterized protein</fullName>
    </submittedName>
</protein>
<gene>
    <name evidence="1" type="ORF">HK097_002665</name>
</gene>
<reference evidence="1" key="1">
    <citation type="submission" date="2020-05" db="EMBL/GenBank/DDBJ databases">
        <title>Phylogenomic resolution of chytrid fungi.</title>
        <authorList>
            <person name="Stajich J.E."/>
            <person name="Amses K."/>
            <person name="Simmons R."/>
            <person name="Seto K."/>
            <person name="Myers J."/>
            <person name="Bonds A."/>
            <person name="Quandt C.A."/>
            <person name="Barry K."/>
            <person name="Liu P."/>
            <person name="Grigoriev I."/>
            <person name="Longcore J.E."/>
            <person name="James T.Y."/>
        </authorList>
    </citation>
    <scope>NUCLEOTIDE SEQUENCE</scope>
    <source>
        <strain evidence="1">JEL0318</strain>
    </source>
</reference>
<organism evidence="1 2">
    <name type="scientific">Rhizophlyctis rosea</name>
    <dbReference type="NCBI Taxonomy" id="64517"/>
    <lineage>
        <taxon>Eukaryota</taxon>
        <taxon>Fungi</taxon>
        <taxon>Fungi incertae sedis</taxon>
        <taxon>Chytridiomycota</taxon>
        <taxon>Chytridiomycota incertae sedis</taxon>
        <taxon>Chytridiomycetes</taxon>
        <taxon>Rhizophlyctidales</taxon>
        <taxon>Rhizophlyctidaceae</taxon>
        <taxon>Rhizophlyctis</taxon>
    </lineage>
</organism>
<dbReference type="Proteomes" id="UP001212841">
    <property type="component" value="Unassembled WGS sequence"/>
</dbReference>
<dbReference type="SUPFAM" id="SSF52047">
    <property type="entry name" value="RNI-like"/>
    <property type="match status" value="1"/>
</dbReference>
<dbReference type="AlphaFoldDB" id="A0AAD5S5P8"/>
<dbReference type="InterPro" id="IPR032675">
    <property type="entry name" value="LRR_dom_sf"/>
</dbReference>
<keyword evidence="2" id="KW-1185">Reference proteome</keyword>
<comment type="caution">
    <text evidence="1">The sequence shown here is derived from an EMBL/GenBank/DDBJ whole genome shotgun (WGS) entry which is preliminary data.</text>
</comment>
<evidence type="ECO:0000313" key="1">
    <source>
        <dbReference type="EMBL" id="KAJ3040021.1"/>
    </source>
</evidence>
<name>A0AAD5S5P8_9FUNG</name>
<evidence type="ECO:0000313" key="2">
    <source>
        <dbReference type="Proteomes" id="UP001212841"/>
    </source>
</evidence>